<dbReference type="EMBL" id="JBFOLK010000002">
    <property type="protein sequence ID" value="KAL2531177.1"/>
    <property type="molecule type" value="Genomic_DNA"/>
</dbReference>
<sequence>MGGCLSKKSTSASSPNALQKPPEEVKSDTQLEKKKAEEATVKKEIFIIKHRKSHEIERQPKDEERETNNGELVNSYGIMGAAQVRTSRCTKDELDAILIQCGRLSRSSSNEKAMVSGSGGPSENGASNLQKGRKYIGSKRSFDFDNENGREGRSTDEKNVFNVGDDGVVEERVSRHRRRPSQAGEAGSSSQGGRRRRTPSRERDQAEQQRRSGSRERGGSGGGGRRISRSPGRRSESPITSSSCANSSSTNANGDRGGRPGKMVSVPATVSSLAMDKSNNAAGSEPNSTTAVKRIQVKRNVGADGAACSRTIASPRARSPARANARVSNENQNINSGQPMSLSRSNSRKSDHSPYRRNPLSEIDTNVIVEQMPSPGIKTKNNNLSQAPVQKPNADNNRVLHGAENKLDNSLKNVNCKAKEQPQLMAEGTVGPCGLATNVALNVVTSGAESFKPLAKTRSRSSQLSRDLDINLEMLSNPTPSYTALLLEDIQNFHQTNNTPPTFSLPACLTKACSILEAVADLNSTTSSNLSSTFSGERRKDSSPEQFNKSDNMTQFTANSVAKRRLESRDPFMESEVVGNDDLMEPSFQKYVTVGRGTVGGGGESEQLESSGSNSFISSQQHRDSLSWEPNSADSTDGWTSSRSNSRQNDRSPLGFQRHAVSGPTRDVHCTGKA</sequence>
<feature type="compositionally biased region" description="Basic and acidic residues" evidence="1">
    <location>
        <begin position="21"/>
        <end position="37"/>
    </location>
</feature>
<feature type="compositionally biased region" description="Polar residues" evidence="1">
    <location>
        <begin position="7"/>
        <end position="17"/>
    </location>
</feature>
<evidence type="ECO:0000313" key="2">
    <source>
        <dbReference type="EMBL" id="KAL2531177.1"/>
    </source>
</evidence>
<feature type="compositionally biased region" description="Low complexity" evidence="1">
    <location>
        <begin position="237"/>
        <end position="253"/>
    </location>
</feature>
<feature type="region of interest" description="Disordered" evidence="1">
    <location>
        <begin position="102"/>
        <end position="396"/>
    </location>
</feature>
<feature type="compositionally biased region" description="Low complexity" evidence="1">
    <location>
        <begin position="181"/>
        <end position="192"/>
    </location>
</feature>
<dbReference type="PANTHER" id="PTHR34367">
    <property type="entry name" value="OS02G0734667 PROTEIN"/>
    <property type="match status" value="1"/>
</dbReference>
<keyword evidence="3" id="KW-1185">Reference proteome</keyword>
<feature type="compositionally biased region" description="Basic and acidic residues" evidence="1">
    <location>
        <begin position="199"/>
        <end position="218"/>
    </location>
</feature>
<feature type="compositionally biased region" description="Polar residues" evidence="1">
    <location>
        <begin position="379"/>
        <end position="396"/>
    </location>
</feature>
<gene>
    <name evidence="2" type="ORF">Adt_04528</name>
</gene>
<feature type="region of interest" description="Disordered" evidence="1">
    <location>
        <begin position="1"/>
        <end position="37"/>
    </location>
</feature>
<feature type="compositionally biased region" description="Polar residues" evidence="1">
    <location>
        <begin position="268"/>
        <end position="291"/>
    </location>
</feature>
<organism evidence="2 3">
    <name type="scientific">Abeliophyllum distichum</name>
    <dbReference type="NCBI Taxonomy" id="126358"/>
    <lineage>
        <taxon>Eukaryota</taxon>
        <taxon>Viridiplantae</taxon>
        <taxon>Streptophyta</taxon>
        <taxon>Embryophyta</taxon>
        <taxon>Tracheophyta</taxon>
        <taxon>Spermatophyta</taxon>
        <taxon>Magnoliopsida</taxon>
        <taxon>eudicotyledons</taxon>
        <taxon>Gunneridae</taxon>
        <taxon>Pentapetalae</taxon>
        <taxon>asterids</taxon>
        <taxon>lamiids</taxon>
        <taxon>Lamiales</taxon>
        <taxon>Oleaceae</taxon>
        <taxon>Forsythieae</taxon>
        <taxon>Abeliophyllum</taxon>
    </lineage>
</organism>
<dbReference type="PANTHER" id="PTHR34367:SF1">
    <property type="entry name" value="OS04G0528600 PROTEIN"/>
    <property type="match status" value="1"/>
</dbReference>
<feature type="compositionally biased region" description="Polar residues" evidence="1">
    <location>
        <begin position="628"/>
        <end position="640"/>
    </location>
</feature>
<dbReference type="Proteomes" id="UP001604336">
    <property type="component" value="Unassembled WGS sequence"/>
</dbReference>
<evidence type="ECO:0000256" key="1">
    <source>
        <dbReference type="SAM" id="MobiDB-lite"/>
    </source>
</evidence>
<name>A0ABD1V1I7_9LAMI</name>
<dbReference type="AlphaFoldDB" id="A0ABD1V1I7"/>
<accession>A0ABD1V1I7</accession>
<feature type="region of interest" description="Disordered" evidence="1">
    <location>
        <begin position="596"/>
        <end position="674"/>
    </location>
</feature>
<feature type="region of interest" description="Disordered" evidence="1">
    <location>
        <begin position="51"/>
        <end position="79"/>
    </location>
</feature>
<feature type="compositionally biased region" description="Basic and acidic residues" evidence="1">
    <location>
        <begin position="54"/>
        <end position="68"/>
    </location>
</feature>
<reference evidence="3" key="1">
    <citation type="submission" date="2024-07" db="EMBL/GenBank/DDBJ databases">
        <title>Two chromosome-level genome assemblies of Korean endemic species Abeliophyllum distichum and Forsythia ovata (Oleaceae).</title>
        <authorList>
            <person name="Jang H."/>
        </authorList>
    </citation>
    <scope>NUCLEOTIDE SEQUENCE [LARGE SCALE GENOMIC DNA]</scope>
</reference>
<comment type="caution">
    <text evidence="2">The sequence shown here is derived from an EMBL/GenBank/DDBJ whole genome shotgun (WGS) entry which is preliminary data.</text>
</comment>
<evidence type="ECO:0000313" key="3">
    <source>
        <dbReference type="Proteomes" id="UP001604336"/>
    </source>
</evidence>
<feature type="region of interest" description="Disordered" evidence="1">
    <location>
        <begin position="526"/>
        <end position="567"/>
    </location>
</feature>
<feature type="compositionally biased region" description="Low complexity" evidence="1">
    <location>
        <begin position="309"/>
        <end position="328"/>
    </location>
</feature>
<protein>
    <submittedName>
        <fullName evidence="2">Uncharacterized protein</fullName>
    </submittedName>
</protein>
<dbReference type="InterPro" id="IPR040412">
    <property type="entry name" value="At1g65710-like"/>
</dbReference>
<feature type="compositionally biased region" description="Polar residues" evidence="1">
    <location>
        <begin position="329"/>
        <end position="345"/>
    </location>
</feature>
<feature type="compositionally biased region" description="Basic and acidic residues" evidence="1">
    <location>
        <begin position="140"/>
        <end position="159"/>
    </location>
</feature>
<feature type="compositionally biased region" description="Polar residues" evidence="1">
    <location>
        <begin position="544"/>
        <end position="560"/>
    </location>
</feature>
<proteinExistence type="predicted"/>
<feature type="compositionally biased region" description="Low complexity" evidence="1">
    <location>
        <begin position="608"/>
        <end position="619"/>
    </location>
</feature>